<proteinExistence type="predicted"/>
<dbReference type="Proteomes" id="UP000500938">
    <property type="component" value="Chromosome"/>
</dbReference>
<gene>
    <name evidence="1" type="ORF">HKW67_00385</name>
</gene>
<evidence type="ECO:0000313" key="2">
    <source>
        <dbReference type="Proteomes" id="UP000500938"/>
    </source>
</evidence>
<keyword evidence="2" id="KW-1185">Reference proteome</keyword>
<accession>A0A6M4IKM2</accession>
<sequence length="58" mass="6407">MPRALGRNHAFGRIDIASAEGAVIAYVVRMIAQAKPISMPDDIRMRQMAKASSLRLPR</sequence>
<organism evidence="1 2">
    <name type="scientific">Gemmatimonas groenlandica</name>
    <dbReference type="NCBI Taxonomy" id="2732249"/>
    <lineage>
        <taxon>Bacteria</taxon>
        <taxon>Pseudomonadati</taxon>
        <taxon>Gemmatimonadota</taxon>
        <taxon>Gemmatimonadia</taxon>
        <taxon>Gemmatimonadales</taxon>
        <taxon>Gemmatimonadaceae</taxon>
        <taxon>Gemmatimonas</taxon>
    </lineage>
</organism>
<name>A0A6M4IKM2_9BACT</name>
<dbReference type="AlphaFoldDB" id="A0A6M4IKM2"/>
<evidence type="ECO:0000313" key="1">
    <source>
        <dbReference type="EMBL" id="QJR34077.1"/>
    </source>
</evidence>
<dbReference type="EMBL" id="CP053085">
    <property type="protein sequence ID" value="QJR34077.1"/>
    <property type="molecule type" value="Genomic_DNA"/>
</dbReference>
<protein>
    <submittedName>
        <fullName evidence="1">Uncharacterized protein</fullName>
    </submittedName>
</protein>
<reference evidence="1 2" key="1">
    <citation type="submission" date="2020-05" db="EMBL/GenBank/DDBJ databases">
        <title>Complete genome sequence of Gemmatimonas greenlandica TET16.</title>
        <authorList>
            <person name="Zeng Y."/>
        </authorList>
    </citation>
    <scope>NUCLEOTIDE SEQUENCE [LARGE SCALE GENOMIC DNA]</scope>
    <source>
        <strain evidence="1 2">TET16</strain>
    </source>
</reference>
<dbReference type="KEGG" id="ggr:HKW67_00385"/>
<dbReference type="RefSeq" id="WP_171223503.1">
    <property type="nucleotide sequence ID" value="NZ_CP053085.1"/>
</dbReference>